<dbReference type="InterPro" id="IPR011330">
    <property type="entry name" value="Glyco_hydro/deAcase_b/a-brl"/>
</dbReference>
<evidence type="ECO:0000313" key="1">
    <source>
        <dbReference type="EMBL" id="PZR35355.1"/>
    </source>
</evidence>
<dbReference type="Pfam" id="PF10096">
    <property type="entry name" value="DUF2334"/>
    <property type="match status" value="1"/>
</dbReference>
<dbReference type="Gene3D" id="3.20.20.370">
    <property type="entry name" value="Glycoside hydrolase/deacetylase"/>
    <property type="match status" value="1"/>
</dbReference>
<evidence type="ECO:0000313" key="2">
    <source>
        <dbReference type="Proteomes" id="UP000249393"/>
    </source>
</evidence>
<gene>
    <name evidence="1" type="ORF">DI526_07135</name>
</gene>
<dbReference type="AlphaFoldDB" id="A0A2W5VJ44"/>
<dbReference type="GO" id="GO:0005975">
    <property type="term" value="P:carbohydrate metabolic process"/>
    <property type="evidence" value="ECO:0007669"/>
    <property type="project" value="InterPro"/>
</dbReference>
<organism evidence="1 2">
    <name type="scientific">Caulobacter segnis</name>
    <dbReference type="NCBI Taxonomy" id="88688"/>
    <lineage>
        <taxon>Bacteria</taxon>
        <taxon>Pseudomonadati</taxon>
        <taxon>Pseudomonadota</taxon>
        <taxon>Alphaproteobacteria</taxon>
        <taxon>Caulobacterales</taxon>
        <taxon>Caulobacteraceae</taxon>
        <taxon>Caulobacter</taxon>
    </lineage>
</organism>
<dbReference type="SUPFAM" id="SSF88713">
    <property type="entry name" value="Glycoside hydrolase/deacetylase"/>
    <property type="match status" value="1"/>
</dbReference>
<comment type="caution">
    <text evidence="1">The sequence shown here is derived from an EMBL/GenBank/DDBJ whole genome shotgun (WGS) entry which is preliminary data.</text>
</comment>
<sequence>MRSAAPLVFHLILGRELRLWAKAGHAPVLWWRDDDARAPSEPLDRLLELSRRHDAPLTLAAIASPHLPTLVRRVEAEPAVEIAVHGFKHINRQPPGQGFGEVVAEDSLDWVRAQLRATVMAFHRAGTQPTLFVPPWNNLAPQLTEAARDSSITAISAFAEDQVSSGDVARLDAHLDVLRWKGGGRFRGRWRFLSRLRRLLARRRLSGCWDEPIGLLTHHLDHDAATWAFLDQFLAAFTVRARQGLTPASPREPEALSA</sequence>
<protein>
    <submittedName>
        <fullName evidence="1">Polysaccharide deacetylase</fullName>
    </submittedName>
</protein>
<proteinExistence type="predicted"/>
<dbReference type="EMBL" id="QFQZ01000016">
    <property type="protein sequence ID" value="PZR35355.1"/>
    <property type="molecule type" value="Genomic_DNA"/>
</dbReference>
<accession>A0A2W5VJ44</accession>
<reference evidence="1 2" key="1">
    <citation type="submission" date="2017-08" db="EMBL/GenBank/DDBJ databases">
        <title>Infants hospitalized years apart are colonized by the same room-sourced microbial strains.</title>
        <authorList>
            <person name="Brooks B."/>
            <person name="Olm M.R."/>
            <person name="Firek B.A."/>
            <person name="Baker R."/>
            <person name="Thomas B.C."/>
            <person name="Morowitz M.J."/>
            <person name="Banfield J.F."/>
        </authorList>
    </citation>
    <scope>NUCLEOTIDE SEQUENCE [LARGE SCALE GENOMIC DNA]</scope>
    <source>
        <strain evidence="1">S2_003_000_R2_4</strain>
    </source>
</reference>
<dbReference type="RefSeq" id="WP_304276003.1">
    <property type="nucleotide sequence ID" value="NZ_QFQZ01000016.1"/>
</dbReference>
<name>A0A2W5VJ44_9CAUL</name>
<dbReference type="InterPro" id="IPR018763">
    <property type="entry name" value="DUF2334"/>
</dbReference>
<dbReference type="Proteomes" id="UP000249393">
    <property type="component" value="Unassembled WGS sequence"/>
</dbReference>